<organism evidence="2 3">
    <name type="scientific">Pseudobythopirellula maris</name>
    <dbReference type="NCBI Taxonomy" id="2527991"/>
    <lineage>
        <taxon>Bacteria</taxon>
        <taxon>Pseudomonadati</taxon>
        <taxon>Planctomycetota</taxon>
        <taxon>Planctomycetia</taxon>
        <taxon>Pirellulales</taxon>
        <taxon>Lacipirellulaceae</taxon>
        <taxon>Pseudobythopirellula</taxon>
    </lineage>
</organism>
<dbReference type="CDD" id="cd07983">
    <property type="entry name" value="LPLAT_DUF374-like"/>
    <property type="match status" value="1"/>
</dbReference>
<reference evidence="2 3" key="1">
    <citation type="submission" date="2019-02" db="EMBL/GenBank/DDBJ databases">
        <title>Deep-cultivation of Planctomycetes and their phenomic and genomic characterization uncovers novel biology.</title>
        <authorList>
            <person name="Wiegand S."/>
            <person name="Jogler M."/>
            <person name="Boedeker C."/>
            <person name="Pinto D."/>
            <person name="Vollmers J."/>
            <person name="Rivas-Marin E."/>
            <person name="Kohn T."/>
            <person name="Peeters S.H."/>
            <person name="Heuer A."/>
            <person name="Rast P."/>
            <person name="Oberbeckmann S."/>
            <person name="Bunk B."/>
            <person name="Jeske O."/>
            <person name="Meyerdierks A."/>
            <person name="Storesund J.E."/>
            <person name="Kallscheuer N."/>
            <person name="Luecker S."/>
            <person name="Lage O.M."/>
            <person name="Pohl T."/>
            <person name="Merkel B.J."/>
            <person name="Hornburger P."/>
            <person name="Mueller R.-W."/>
            <person name="Bruemmer F."/>
            <person name="Labrenz M."/>
            <person name="Spormann A.M."/>
            <person name="Op Den Camp H."/>
            <person name="Overmann J."/>
            <person name="Amann R."/>
            <person name="Jetten M.S.M."/>
            <person name="Mascher T."/>
            <person name="Medema M.H."/>
            <person name="Devos D.P."/>
            <person name="Kaster A.-K."/>
            <person name="Ovreas L."/>
            <person name="Rohde M."/>
            <person name="Galperin M.Y."/>
            <person name="Jogler C."/>
        </authorList>
    </citation>
    <scope>NUCLEOTIDE SEQUENCE [LARGE SCALE GENOMIC DNA]</scope>
    <source>
        <strain evidence="2 3">Mal64</strain>
    </source>
</reference>
<protein>
    <recommendedName>
        <fullName evidence="1">DUF374 domain-containing protein</fullName>
    </recommendedName>
</protein>
<comment type="caution">
    <text evidence="2">The sequence shown here is derived from an EMBL/GenBank/DDBJ whole genome shotgun (WGS) entry which is preliminary data.</text>
</comment>
<keyword evidence="3" id="KW-1185">Reference proteome</keyword>
<name>A0A5C5ZTF7_9BACT</name>
<dbReference type="EMBL" id="SJPQ01000001">
    <property type="protein sequence ID" value="TWT90782.1"/>
    <property type="molecule type" value="Genomic_DNA"/>
</dbReference>
<dbReference type="AlphaFoldDB" id="A0A5C5ZTF7"/>
<evidence type="ECO:0000313" key="3">
    <source>
        <dbReference type="Proteomes" id="UP000315440"/>
    </source>
</evidence>
<proteinExistence type="predicted"/>
<evidence type="ECO:0000313" key="2">
    <source>
        <dbReference type="EMBL" id="TWT90782.1"/>
    </source>
</evidence>
<accession>A0A5C5ZTF7</accession>
<evidence type="ECO:0000259" key="1">
    <source>
        <dbReference type="Pfam" id="PF04028"/>
    </source>
</evidence>
<feature type="domain" description="DUF374" evidence="1">
    <location>
        <begin position="42"/>
        <end position="110"/>
    </location>
</feature>
<dbReference type="InterPro" id="IPR007172">
    <property type="entry name" value="DUF374"/>
</dbReference>
<dbReference type="Pfam" id="PF04028">
    <property type="entry name" value="DUF374"/>
    <property type="match status" value="1"/>
</dbReference>
<dbReference type="Proteomes" id="UP000315440">
    <property type="component" value="Unassembled WGS sequence"/>
</dbReference>
<gene>
    <name evidence="2" type="ORF">Mal64_11790</name>
</gene>
<sequence length="199" mass="21475">MRGTCRYELHDDPRPALKAAGRPYVFAILHATQVAAGVGSERGTGAMVSRSVDGDLIASALKSLGVVVFRGSSRKNGVEKGGKQALHQMADHVRSGMPAIIAVDGPRGPRGKVKKGIAWLAKETDAVVLTVVAVPSRRWVFGKTWDRFQCPQPWSRVDGYFGAPLEAAPGESVEAFRMRIEATLNELEHRCDPQQAMAA</sequence>